<dbReference type="InterPro" id="IPR018988">
    <property type="entry name" value="DUF2000"/>
</dbReference>
<sequence length="94" mass="10209">MDKDGVRHAGIKNSTVLLKGGSGQISKLAQQLSGDETVTSVVFTAKGQSLNNRFEEYETIIMNNTLEVLKPVGITLSGEDELIRGLTKKFSLLQ</sequence>
<proteinExistence type="predicted"/>
<dbReference type="EMBL" id="AWTT01000070">
    <property type="protein sequence ID" value="KIS02610.1"/>
    <property type="molecule type" value="Genomic_DNA"/>
</dbReference>
<dbReference type="RefSeq" id="WP_225349645.1">
    <property type="nucleotide sequence ID" value="NZ_AWTT01000070.1"/>
</dbReference>
<dbReference type="AlphaFoldDB" id="A0A0D1A431"/>
<comment type="caution">
    <text evidence="1">The sequence shown here is derived from an EMBL/GenBank/DDBJ whole genome shotgun (WGS) entry which is preliminary data.</text>
</comment>
<dbReference type="PATRIC" id="fig|1335616.4.peg.1830"/>
<name>A0A0D1A431_9LACO</name>
<organism evidence="1 2">
    <name type="scientific">Paucilactobacillus wasatchensis</name>
    <dbReference type="NCBI Taxonomy" id="1335616"/>
    <lineage>
        <taxon>Bacteria</taxon>
        <taxon>Bacillati</taxon>
        <taxon>Bacillota</taxon>
        <taxon>Bacilli</taxon>
        <taxon>Lactobacillales</taxon>
        <taxon>Lactobacillaceae</taxon>
        <taxon>Paucilactobacillus</taxon>
    </lineage>
</organism>
<keyword evidence="2" id="KW-1185">Reference proteome</keyword>
<protein>
    <submittedName>
        <fullName evidence="1">Uncharacterized protein</fullName>
    </submittedName>
</protein>
<dbReference type="Proteomes" id="UP000032279">
    <property type="component" value="Unassembled WGS sequence"/>
</dbReference>
<dbReference type="InterPro" id="IPR023476">
    <property type="entry name" value="Pep_tRNA_hydro_II_dom_sf"/>
</dbReference>
<accession>A0A0D1A431</accession>
<evidence type="ECO:0000313" key="1">
    <source>
        <dbReference type="EMBL" id="KIS02610.1"/>
    </source>
</evidence>
<gene>
    <name evidence="1" type="ORF">WDC_1818</name>
</gene>
<dbReference type="SUPFAM" id="SSF102462">
    <property type="entry name" value="Peptidyl-tRNA hydrolase II"/>
    <property type="match status" value="1"/>
</dbReference>
<evidence type="ECO:0000313" key="2">
    <source>
        <dbReference type="Proteomes" id="UP000032279"/>
    </source>
</evidence>
<dbReference type="Pfam" id="PF09391">
    <property type="entry name" value="DUF2000"/>
    <property type="match status" value="1"/>
</dbReference>
<dbReference type="Gene3D" id="3.40.1490.10">
    <property type="entry name" value="Bit1"/>
    <property type="match status" value="1"/>
</dbReference>
<reference evidence="1 2" key="1">
    <citation type="submission" date="2013-08" db="EMBL/GenBank/DDBJ databases">
        <title>Lactobacillus wasatchii sp. WDC04, a late gas producing bacteria isolated from aged chedder cheese.</title>
        <authorList>
            <person name="Oberg C.J."/>
            <person name="Culumber M."/>
            <person name="McMahon D.J."/>
            <person name="Broadbent J.R."/>
            <person name="Oberg T.S."/>
            <person name="Ortaki F."/>
        </authorList>
    </citation>
    <scope>NUCLEOTIDE SEQUENCE [LARGE SCALE GENOMIC DNA]</scope>
    <source>
        <strain evidence="1 2">WDC04</strain>
    </source>
</reference>